<dbReference type="PANTHER" id="PTHR30055">
    <property type="entry name" value="HTH-TYPE TRANSCRIPTIONAL REGULATOR RUTR"/>
    <property type="match status" value="1"/>
</dbReference>
<evidence type="ECO:0000256" key="2">
    <source>
        <dbReference type="ARBA" id="ARBA00023125"/>
    </source>
</evidence>
<dbReference type="OrthoDB" id="5816932at2"/>
<dbReference type="PRINTS" id="PR00455">
    <property type="entry name" value="HTHTETR"/>
</dbReference>
<keyword evidence="2 4" id="KW-0238">DNA-binding</keyword>
<dbReference type="EMBL" id="NIVS01000014">
    <property type="protein sequence ID" value="OWQ54996.1"/>
    <property type="molecule type" value="Genomic_DNA"/>
</dbReference>
<sequence length="183" mass="19657">MRPSNRTNILDAAVRVIERDGITALTFEAVATESGIARGGLLYHFPSRDALLQGIHQHLAGTWEASLIQVAGKPAEAAEATERYQAYALTCAQTATRAELQLMFDAAATDENVQPWATVAERWSPPTPQDLSDPAALDLFIAKLAADGLWVFEALSRSRLAPEVGQAIADRLAQMIAAASKTT</sequence>
<name>A0A246HNY4_STEMA</name>
<reference evidence="6 7" key="1">
    <citation type="submission" date="2017-06" db="EMBL/GenBank/DDBJ databases">
        <authorList>
            <person name="Kim H.J."/>
            <person name="Triplett B.A."/>
        </authorList>
    </citation>
    <scope>NUCLEOTIDE SEQUENCE [LARGE SCALE GENOMIC DNA]</scope>
    <source>
        <strain evidence="6 7">13146</strain>
    </source>
</reference>
<dbReference type="InterPro" id="IPR041479">
    <property type="entry name" value="TetR_CgmR_C"/>
</dbReference>
<dbReference type="Proteomes" id="UP000198157">
    <property type="component" value="Unassembled WGS sequence"/>
</dbReference>
<gene>
    <name evidence="6" type="ORF">CEE60_06880</name>
</gene>
<dbReference type="InterPro" id="IPR001647">
    <property type="entry name" value="HTH_TetR"/>
</dbReference>
<proteinExistence type="predicted"/>
<dbReference type="GO" id="GO:0003700">
    <property type="term" value="F:DNA-binding transcription factor activity"/>
    <property type="evidence" value="ECO:0007669"/>
    <property type="project" value="TreeGrafter"/>
</dbReference>
<dbReference type="Gene3D" id="1.10.357.10">
    <property type="entry name" value="Tetracycline Repressor, domain 2"/>
    <property type="match status" value="1"/>
</dbReference>
<protein>
    <submittedName>
        <fullName evidence="6">TetR family transcriptional regulator</fullName>
    </submittedName>
</protein>
<organism evidence="6 7">
    <name type="scientific">Stenotrophomonas maltophilia</name>
    <name type="common">Pseudomonas maltophilia</name>
    <name type="synonym">Xanthomonas maltophilia</name>
    <dbReference type="NCBI Taxonomy" id="40324"/>
    <lineage>
        <taxon>Bacteria</taxon>
        <taxon>Pseudomonadati</taxon>
        <taxon>Pseudomonadota</taxon>
        <taxon>Gammaproteobacteria</taxon>
        <taxon>Lysobacterales</taxon>
        <taxon>Lysobacteraceae</taxon>
        <taxon>Stenotrophomonas</taxon>
        <taxon>Stenotrophomonas maltophilia group</taxon>
    </lineage>
</organism>
<dbReference type="AlphaFoldDB" id="A0A246HNY4"/>
<accession>A0A246HNY4</accession>
<evidence type="ECO:0000313" key="6">
    <source>
        <dbReference type="EMBL" id="OWQ54996.1"/>
    </source>
</evidence>
<dbReference type="SUPFAM" id="SSF48498">
    <property type="entry name" value="Tetracyclin repressor-like, C-terminal domain"/>
    <property type="match status" value="1"/>
</dbReference>
<dbReference type="InterPro" id="IPR050109">
    <property type="entry name" value="HTH-type_TetR-like_transc_reg"/>
</dbReference>
<feature type="DNA-binding region" description="H-T-H motif" evidence="4">
    <location>
        <begin position="26"/>
        <end position="45"/>
    </location>
</feature>
<dbReference type="InterPro" id="IPR009057">
    <property type="entry name" value="Homeodomain-like_sf"/>
</dbReference>
<comment type="caution">
    <text evidence="6">The sequence shown here is derived from an EMBL/GenBank/DDBJ whole genome shotgun (WGS) entry which is preliminary data.</text>
</comment>
<evidence type="ECO:0000256" key="1">
    <source>
        <dbReference type="ARBA" id="ARBA00023015"/>
    </source>
</evidence>
<dbReference type="SUPFAM" id="SSF46689">
    <property type="entry name" value="Homeodomain-like"/>
    <property type="match status" value="1"/>
</dbReference>
<dbReference type="InterPro" id="IPR036271">
    <property type="entry name" value="Tet_transcr_reg_TetR-rel_C_sf"/>
</dbReference>
<dbReference type="PROSITE" id="PS50977">
    <property type="entry name" value="HTH_TETR_2"/>
    <property type="match status" value="1"/>
</dbReference>
<dbReference type="Pfam" id="PF17937">
    <property type="entry name" value="TetR_C_28"/>
    <property type="match status" value="1"/>
</dbReference>
<dbReference type="GO" id="GO:0000976">
    <property type="term" value="F:transcription cis-regulatory region binding"/>
    <property type="evidence" value="ECO:0007669"/>
    <property type="project" value="TreeGrafter"/>
</dbReference>
<keyword evidence="3" id="KW-0804">Transcription</keyword>
<dbReference type="Pfam" id="PF00440">
    <property type="entry name" value="TetR_N"/>
    <property type="match status" value="1"/>
</dbReference>
<feature type="domain" description="HTH tetR-type" evidence="5">
    <location>
        <begin position="3"/>
        <end position="63"/>
    </location>
</feature>
<evidence type="ECO:0000256" key="3">
    <source>
        <dbReference type="ARBA" id="ARBA00023163"/>
    </source>
</evidence>
<evidence type="ECO:0000256" key="4">
    <source>
        <dbReference type="PROSITE-ProRule" id="PRU00335"/>
    </source>
</evidence>
<keyword evidence="1" id="KW-0805">Transcription regulation</keyword>
<evidence type="ECO:0000313" key="7">
    <source>
        <dbReference type="Proteomes" id="UP000198157"/>
    </source>
</evidence>
<dbReference type="PANTHER" id="PTHR30055:SF234">
    <property type="entry name" value="HTH-TYPE TRANSCRIPTIONAL REGULATOR BETI"/>
    <property type="match status" value="1"/>
</dbReference>
<evidence type="ECO:0000259" key="5">
    <source>
        <dbReference type="PROSITE" id="PS50977"/>
    </source>
</evidence>